<comment type="caution">
    <text evidence="6">The sequence shown here is derived from an EMBL/GenBank/DDBJ whole genome shotgun (WGS) entry which is preliminary data.</text>
</comment>
<dbReference type="EMBL" id="DVGZ01000002">
    <property type="protein sequence ID" value="HIR46067.1"/>
    <property type="molecule type" value="Genomic_DNA"/>
</dbReference>
<reference evidence="6" key="2">
    <citation type="journal article" date="2021" name="PeerJ">
        <title>Extensive microbial diversity within the chicken gut microbiome revealed by metagenomics and culture.</title>
        <authorList>
            <person name="Gilroy R."/>
            <person name="Ravi A."/>
            <person name="Getino M."/>
            <person name="Pursley I."/>
            <person name="Horton D.L."/>
            <person name="Alikhan N.F."/>
            <person name="Baker D."/>
            <person name="Gharbi K."/>
            <person name="Hall N."/>
            <person name="Watson M."/>
            <person name="Adriaenssens E.M."/>
            <person name="Foster-Nyarko E."/>
            <person name="Jarju S."/>
            <person name="Secka A."/>
            <person name="Antonio M."/>
            <person name="Oren A."/>
            <person name="Chaudhuri R.R."/>
            <person name="La Ragione R."/>
            <person name="Hildebrand F."/>
            <person name="Pallen M.J."/>
        </authorList>
    </citation>
    <scope>NUCLEOTIDE SEQUENCE</scope>
    <source>
        <strain evidence="6">ChiSxjej1B13-7958</strain>
    </source>
</reference>
<evidence type="ECO:0000256" key="2">
    <source>
        <dbReference type="ARBA" id="ARBA00009865"/>
    </source>
</evidence>
<accession>A0A9D1DDF2</accession>
<dbReference type="GO" id="GO:0005975">
    <property type="term" value="P:carbohydrate metabolic process"/>
    <property type="evidence" value="ECO:0007669"/>
    <property type="project" value="InterPro"/>
</dbReference>
<organism evidence="6 7">
    <name type="scientific">Candidatus Caccousia avicola</name>
    <dbReference type="NCBI Taxonomy" id="2840721"/>
    <lineage>
        <taxon>Bacteria</taxon>
        <taxon>Bacillati</taxon>
        <taxon>Bacillota</taxon>
        <taxon>Clostridia</taxon>
        <taxon>Eubacteriales</taxon>
        <taxon>Oscillospiraceae</taxon>
        <taxon>Oscillospiraceae incertae sedis</taxon>
        <taxon>Candidatus Caccousia</taxon>
    </lineage>
</organism>
<evidence type="ECO:0000256" key="3">
    <source>
        <dbReference type="ARBA" id="ARBA00022801"/>
    </source>
</evidence>
<gene>
    <name evidence="6" type="ORF">IAB89_00175</name>
</gene>
<evidence type="ECO:0000313" key="6">
    <source>
        <dbReference type="EMBL" id="HIR46067.1"/>
    </source>
</evidence>
<protein>
    <submittedName>
        <fullName evidence="6">Glycoside hydrolase family 43 protein</fullName>
    </submittedName>
</protein>
<evidence type="ECO:0000256" key="1">
    <source>
        <dbReference type="ARBA" id="ARBA00004834"/>
    </source>
</evidence>
<evidence type="ECO:0000256" key="4">
    <source>
        <dbReference type="ARBA" id="ARBA00023295"/>
    </source>
</evidence>
<dbReference type="PANTHER" id="PTHR43301:SF3">
    <property type="entry name" value="ARABINAN ENDO-1,5-ALPHA-L-ARABINOSIDASE A-RELATED"/>
    <property type="match status" value="1"/>
</dbReference>
<dbReference type="InterPro" id="IPR006710">
    <property type="entry name" value="Glyco_hydro_43"/>
</dbReference>
<comment type="pathway">
    <text evidence="1">Glycan metabolism; L-arabinan degradation.</text>
</comment>
<dbReference type="CDD" id="cd08983">
    <property type="entry name" value="GH43_Bt3655-like"/>
    <property type="match status" value="1"/>
</dbReference>
<dbReference type="Pfam" id="PF04616">
    <property type="entry name" value="Glyco_hydro_43"/>
    <property type="match status" value="1"/>
</dbReference>
<dbReference type="SUPFAM" id="SSF75005">
    <property type="entry name" value="Arabinanase/levansucrase/invertase"/>
    <property type="match status" value="1"/>
</dbReference>
<dbReference type="GO" id="GO:0004553">
    <property type="term" value="F:hydrolase activity, hydrolyzing O-glycosyl compounds"/>
    <property type="evidence" value="ECO:0007669"/>
    <property type="project" value="InterPro"/>
</dbReference>
<dbReference type="Proteomes" id="UP000824242">
    <property type="component" value="Unassembled WGS sequence"/>
</dbReference>
<dbReference type="InterPro" id="IPR050727">
    <property type="entry name" value="GH43_arabinanases"/>
</dbReference>
<keyword evidence="3 5" id="KW-0378">Hydrolase</keyword>
<evidence type="ECO:0000256" key="5">
    <source>
        <dbReference type="RuleBase" id="RU361187"/>
    </source>
</evidence>
<dbReference type="AlphaFoldDB" id="A0A9D1DDF2"/>
<dbReference type="PANTHER" id="PTHR43301">
    <property type="entry name" value="ARABINAN ENDO-1,5-ALPHA-L-ARABINOSIDASE"/>
    <property type="match status" value="1"/>
</dbReference>
<name>A0A9D1DDF2_9FIRM</name>
<keyword evidence="4 5" id="KW-0326">Glycosidase</keyword>
<reference evidence="6" key="1">
    <citation type="submission" date="2020-10" db="EMBL/GenBank/DDBJ databases">
        <authorList>
            <person name="Gilroy R."/>
        </authorList>
    </citation>
    <scope>NUCLEOTIDE SEQUENCE</scope>
    <source>
        <strain evidence="6">ChiSxjej1B13-7958</strain>
    </source>
</reference>
<comment type="similarity">
    <text evidence="2 5">Belongs to the glycosyl hydrolase 43 family.</text>
</comment>
<dbReference type="Gene3D" id="2.115.10.20">
    <property type="entry name" value="Glycosyl hydrolase domain, family 43"/>
    <property type="match status" value="1"/>
</dbReference>
<proteinExistence type="inferred from homology"/>
<sequence>MPYLFVHFREKATPDGEQVYFGLSRDAFHWEQVNEGRPVLWAYYGDKGVRDHTITRSADGKKFYILSTDLCLCYGMRDQYHRSWEEIGRKGSHFLSLWESEDLVHWTEQRLIPVGTDRMGCCWAPDILAEKDGSFLLHWSSPVVDDDYAKKRIFYRRTRDFASFSDAEQLYEKPDADIIDSAMYEEDGVYYLFVKSAEKPSGVILLRADTPTGPFTRVEAFDEAMKDIHNGLYEAPTAVRTEDGRWCLFLDYYGVRGAGQGYVPFVADSLREANFRRADAEFSFPYGFKHGTILKITDEEYERIRSFDFAAQEQGSPC</sequence>
<dbReference type="InterPro" id="IPR023296">
    <property type="entry name" value="Glyco_hydro_beta-prop_sf"/>
</dbReference>
<evidence type="ECO:0000313" key="7">
    <source>
        <dbReference type="Proteomes" id="UP000824242"/>
    </source>
</evidence>